<dbReference type="Gene3D" id="1.25.40.60">
    <property type="match status" value="1"/>
</dbReference>
<dbReference type="AlphaFoldDB" id="A0A1X7RAQ5"/>
<dbReference type="InterPro" id="IPR027482">
    <property type="entry name" value="Sec1-like_dom2"/>
</dbReference>
<dbReference type="InterPro" id="IPR036045">
    <property type="entry name" value="Sec1-like_sf"/>
</dbReference>
<dbReference type="InterPro" id="IPR043127">
    <property type="entry name" value="Sec-1-like_dom3a"/>
</dbReference>
<dbReference type="Gene3D" id="3.90.830.10">
    <property type="entry name" value="Syntaxin Binding Protein 1, Chain A, domain 2"/>
    <property type="match status" value="1"/>
</dbReference>
<evidence type="ECO:0000256" key="1">
    <source>
        <dbReference type="ARBA" id="ARBA00009884"/>
    </source>
</evidence>
<dbReference type="OrthoDB" id="10266265at2759"/>
<dbReference type="STRING" id="1789683.A0A1X7RAQ5"/>
<dbReference type="InterPro" id="IPR043154">
    <property type="entry name" value="Sec-1-like_dom1"/>
</dbReference>
<evidence type="ECO:0000313" key="2">
    <source>
        <dbReference type="EMBL" id="SMN22550.1"/>
    </source>
</evidence>
<dbReference type="SUPFAM" id="SSF56815">
    <property type="entry name" value="Sec1/munc18-like (SM) proteins"/>
    <property type="match status" value="1"/>
</dbReference>
<dbReference type="Proteomes" id="UP000196158">
    <property type="component" value="Unassembled WGS sequence"/>
</dbReference>
<dbReference type="Gene3D" id="3.40.50.2060">
    <property type="match status" value="1"/>
</dbReference>
<gene>
    <name evidence="2" type="ORF">KASA_0G01595G</name>
</gene>
<proteinExistence type="inferred from homology"/>
<protein>
    <submittedName>
        <fullName evidence="2">Similar to Saccharomyces cerevisiae YGL095C VPS45 Protein of the Sec1p/Munc-18 family, essential for vacuolar protein sorting</fullName>
    </submittedName>
</protein>
<name>A0A1X7RAQ5_9SACH</name>
<dbReference type="PANTHER" id="PTHR11679">
    <property type="entry name" value="VESICLE PROTEIN SORTING-ASSOCIATED"/>
    <property type="match status" value="1"/>
</dbReference>
<dbReference type="InterPro" id="IPR001619">
    <property type="entry name" value="Sec1-like"/>
</dbReference>
<accession>A0A1X7RAQ5</accession>
<dbReference type="EMBL" id="FXLY01000012">
    <property type="protein sequence ID" value="SMN22550.1"/>
    <property type="molecule type" value="Genomic_DNA"/>
</dbReference>
<reference evidence="2 3" key="1">
    <citation type="submission" date="2017-04" db="EMBL/GenBank/DDBJ databases">
        <authorList>
            <person name="Afonso C.L."/>
            <person name="Miller P.J."/>
            <person name="Scott M.A."/>
            <person name="Spackman E."/>
            <person name="Goraichik I."/>
            <person name="Dimitrov K.M."/>
            <person name="Suarez D.L."/>
            <person name="Swayne D.E."/>
        </authorList>
    </citation>
    <scope>NUCLEOTIDE SEQUENCE [LARGE SCALE GENOMIC DNA]</scope>
</reference>
<evidence type="ECO:0000313" key="3">
    <source>
        <dbReference type="Proteomes" id="UP000196158"/>
    </source>
</evidence>
<dbReference type="Gene3D" id="3.40.50.1910">
    <property type="match status" value="1"/>
</dbReference>
<comment type="similarity">
    <text evidence="1">Belongs to the STXBP/unc-18/SEC1 family.</text>
</comment>
<dbReference type="PIRSF" id="PIRSF005715">
    <property type="entry name" value="VPS45_Sec1"/>
    <property type="match status" value="1"/>
</dbReference>
<dbReference type="GO" id="GO:0016192">
    <property type="term" value="P:vesicle-mediated transport"/>
    <property type="evidence" value="ECO:0007669"/>
    <property type="project" value="InterPro"/>
</dbReference>
<keyword evidence="3" id="KW-1185">Reference proteome</keyword>
<organism evidence="2 3">
    <name type="scientific">Maudiozyma saulgeensis</name>
    <dbReference type="NCBI Taxonomy" id="1789683"/>
    <lineage>
        <taxon>Eukaryota</taxon>
        <taxon>Fungi</taxon>
        <taxon>Dikarya</taxon>
        <taxon>Ascomycota</taxon>
        <taxon>Saccharomycotina</taxon>
        <taxon>Saccharomycetes</taxon>
        <taxon>Saccharomycetales</taxon>
        <taxon>Saccharomycetaceae</taxon>
        <taxon>Maudiozyma</taxon>
    </lineage>
</organism>
<sequence length="608" mass="69793">MDLFKVGDFYTQRIFNSQGRASGGFGEISGPKNGTAILNESRIKILLLDRDTTPIISMCATQSDLLKHEIYLVETVENNERDIMRHLKCLVYVKPTDKTIDYLVKELESPRYGEYHIFFNNMVSKSQLERLAEADNLSVVVKVEEIFQDYQVLNEYLFSFDMANRSLFTQQGIWSEGSLESTTSSLTSLLLSLKVKPDIRYDSMSKLCQRLAQSVDKTISTNEKSLFDFPKMDSTPCLIILDRNADPYTPLLQPWTYQSMINEYIGIKRNIVDLKDIPHIDKSLAKVTLSSKEDQFFKETRYLNFGELGDKVSSYVNKYKDSSQINAQLDSIADIKKFIEKYPEFKKLSGNVSKHMAIVGELDRQLADQNIWEVSEVEQNLVVHKEYQGDYEALLKLLKDPKINKDYKLKLGCIYFLRHDELDSDGKIERINEILEVLKQSLPAEDINYIHKFRKQFQDYNKKGSSNGDIYSISGSGGAKDDLLSELTKRFNSKMDLHRRIHDNSTDNVYMQYIPNVSRILSDLSSNKLSESKYMTLNATSQGKENLVKTGPPPQDVILFIVGGVTFEESRLVYEFNETMKDKQAGRMRVVLGGTSVVNTENYINFLR</sequence>
<dbReference type="Pfam" id="PF00995">
    <property type="entry name" value="Sec1"/>
    <property type="match status" value="1"/>
</dbReference>